<evidence type="ECO:0000313" key="2">
    <source>
        <dbReference type="Proteomes" id="UP000499080"/>
    </source>
</evidence>
<comment type="caution">
    <text evidence="1">The sequence shown here is derived from an EMBL/GenBank/DDBJ whole genome shotgun (WGS) entry which is preliminary data.</text>
</comment>
<keyword evidence="2" id="KW-1185">Reference proteome</keyword>
<dbReference type="AlphaFoldDB" id="A0A4Y2E564"/>
<sequence>MMKHWQSDYGEGDKGLSTLYVFPKVSLQSANWKRADVLFLTGNGPLPSYLQRFHRANFTLCRWRNWSSHSLCDILSANNVLAHETTRVQIRTGMILDSFFKSSISQQNSRDYQSHS</sequence>
<dbReference type="Proteomes" id="UP000499080">
    <property type="component" value="Unassembled WGS sequence"/>
</dbReference>
<protein>
    <submittedName>
        <fullName evidence="1">Uncharacterized protein</fullName>
    </submittedName>
</protein>
<name>A0A4Y2E564_ARAVE</name>
<dbReference type="OrthoDB" id="6437659at2759"/>
<reference evidence="1 2" key="1">
    <citation type="journal article" date="2019" name="Sci. Rep.">
        <title>Orb-weaving spider Araneus ventricosus genome elucidates the spidroin gene catalogue.</title>
        <authorList>
            <person name="Kono N."/>
            <person name="Nakamura H."/>
            <person name="Ohtoshi R."/>
            <person name="Moran D.A.P."/>
            <person name="Shinohara A."/>
            <person name="Yoshida Y."/>
            <person name="Fujiwara M."/>
            <person name="Mori M."/>
            <person name="Tomita M."/>
            <person name="Arakawa K."/>
        </authorList>
    </citation>
    <scope>NUCLEOTIDE SEQUENCE [LARGE SCALE GENOMIC DNA]</scope>
</reference>
<evidence type="ECO:0000313" key="1">
    <source>
        <dbReference type="EMBL" id="GBM24283.1"/>
    </source>
</evidence>
<dbReference type="EMBL" id="BGPR01000515">
    <property type="protein sequence ID" value="GBM24283.1"/>
    <property type="molecule type" value="Genomic_DNA"/>
</dbReference>
<accession>A0A4Y2E564</accession>
<proteinExistence type="predicted"/>
<organism evidence="1 2">
    <name type="scientific">Araneus ventricosus</name>
    <name type="common">Orbweaver spider</name>
    <name type="synonym">Epeira ventricosa</name>
    <dbReference type="NCBI Taxonomy" id="182803"/>
    <lineage>
        <taxon>Eukaryota</taxon>
        <taxon>Metazoa</taxon>
        <taxon>Ecdysozoa</taxon>
        <taxon>Arthropoda</taxon>
        <taxon>Chelicerata</taxon>
        <taxon>Arachnida</taxon>
        <taxon>Araneae</taxon>
        <taxon>Araneomorphae</taxon>
        <taxon>Entelegynae</taxon>
        <taxon>Araneoidea</taxon>
        <taxon>Araneidae</taxon>
        <taxon>Araneus</taxon>
    </lineage>
</organism>
<gene>
    <name evidence="1" type="ORF">AVEN_158849_1</name>
</gene>